<dbReference type="GO" id="GO:0005975">
    <property type="term" value="P:carbohydrate metabolic process"/>
    <property type="evidence" value="ECO:0007669"/>
    <property type="project" value="InterPro"/>
</dbReference>
<name>A0A0S7BYG5_9BACT</name>
<dbReference type="STRING" id="1678841.TBC1_11134"/>
<feature type="domain" description="GH16" evidence="2">
    <location>
        <begin position="35"/>
        <end position="277"/>
    </location>
</feature>
<dbReference type="InterPro" id="IPR000757">
    <property type="entry name" value="Beta-glucanase-like"/>
</dbReference>
<evidence type="ECO:0000256" key="1">
    <source>
        <dbReference type="ARBA" id="ARBA00006865"/>
    </source>
</evidence>
<dbReference type="Proteomes" id="UP000053091">
    <property type="component" value="Unassembled WGS sequence"/>
</dbReference>
<dbReference type="CDD" id="cd08023">
    <property type="entry name" value="GH16_laminarinase_like"/>
    <property type="match status" value="1"/>
</dbReference>
<accession>A0A0S7BYG5</accession>
<dbReference type="AlphaFoldDB" id="A0A0S7BYG5"/>
<dbReference type="SUPFAM" id="SSF49899">
    <property type="entry name" value="Concanavalin A-like lectins/glucanases"/>
    <property type="match status" value="1"/>
</dbReference>
<comment type="similarity">
    <text evidence="1">Belongs to the glycosyl hydrolase 16 family.</text>
</comment>
<keyword evidence="3" id="KW-0378">Hydrolase</keyword>
<dbReference type="InterPro" id="IPR050546">
    <property type="entry name" value="Glycosyl_Hydrlase_16"/>
</dbReference>
<dbReference type="GO" id="GO:0004553">
    <property type="term" value="F:hydrolase activity, hydrolyzing O-glycosyl compounds"/>
    <property type="evidence" value="ECO:0007669"/>
    <property type="project" value="InterPro"/>
</dbReference>
<evidence type="ECO:0000259" key="2">
    <source>
        <dbReference type="PROSITE" id="PS51762"/>
    </source>
</evidence>
<organism evidence="3">
    <name type="scientific">Lentimicrobium saccharophilum</name>
    <dbReference type="NCBI Taxonomy" id="1678841"/>
    <lineage>
        <taxon>Bacteria</taxon>
        <taxon>Pseudomonadati</taxon>
        <taxon>Bacteroidota</taxon>
        <taxon>Bacteroidia</taxon>
        <taxon>Bacteroidales</taxon>
        <taxon>Lentimicrobiaceae</taxon>
        <taxon>Lentimicrobium</taxon>
    </lineage>
</organism>
<evidence type="ECO:0000313" key="3">
    <source>
        <dbReference type="EMBL" id="GAP42006.1"/>
    </source>
</evidence>
<dbReference type="PROSITE" id="PS51762">
    <property type="entry name" value="GH16_2"/>
    <property type="match status" value="1"/>
</dbReference>
<dbReference type="EMBL" id="DF968182">
    <property type="protein sequence ID" value="GAP42006.1"/>
    <property type="molecule type" value="Genomic_DNA"/>
</dbReference>
<evidence type="ECO:0000313" key="4">
    <source>
        <dbReference type="Proteomes" id="UP000053091"/>
    </source>
</evidence>
<reference evidence="3" key="1">
    <citation type="journal article" date="2015" name="Genome Announc.">
        <title>Draft Genome Sequence of Bacteroidales Strain TBC1, a Novel Isolate from a Methanogenic Wastewater Treatment System.</title>
        <authorList>
            <person name="Tourlousse D.M."/>
            <person name="Matsuura N."/>
            <person name="Sun L."/>
            <person name="Toyonaga M."/>
            <person name="Kuroda K."/>
            <person name="Ohashi A."/>
            <person name="Cruz R."/>
            <person name="Yamaguchi T."/>
            <person name="Sekiguchi Y."/>
        </authorList>
    </citation>
    <scope>NUCLEOTIDE SEQUENCE [LARGE SCALE GENOMIC DNA]</scope>
    <source>
        <strain evidence="3">TBC1</strain>
    </source>
</reference>
<dbReference type="RefSeq" id="WP_062037042.1">
    <property type="nucleotide sequence ID" value="NZ_DF968182.1"/>
</dbReference>
<dbReference type="Pfam" id="PF00722">
    <property type="entry name" value="Glyco_hydro_16"/>
    <property type="match status" value="1"/>
</dbReference>
<proteinExistence type="inferred from homology"/>
<dbReference type="Gene3D" id="2.60.120.200">
    <property type="match status" value="1"/>
</dbReference>
<dbReference type="PANTHER" id="PTHR10963:SF55">
    <property type="entry name" value="GLYCOSIDE HYDROLASE FAMILY 16 PROTEIN"/>
    <property type="match status" value="1"/>
</dbReference>
<sequence>MNKINKFRRIRIHSALLLFAVILWGCERDNFQKLDERNWQITWSDEFNGQAGQSPDAAKWTFDLGTGQDGWGNSELQSYTNSPANISLDDQGNLVITAINEGNRFTSARIKTQGLFAQQYGRFEARIKTPYGPGIWPAFWMLGENIETVPWPGCGEIDIMELRGQEPHIIHGTIHGPGYSGGNPVTGSYALLNDRFDADFHLYAIEWDKDKIDFFVDDYLYQRIERGDVPGEWVYDQPFFILLNVAVGGNYVGFPTAQTPFPQKMYIDYVRVYQEVK</sequence>
<keyword evidence="4" id="KW-1185">Reference proteome</keyword>
<dbReference type="PANTHER" id="PTHR10963">
    <property type="entry name" value="GLYCOSYL HYDROLASE-RELATED"/>
    <property type="match status" value="1"/>
</dbReference>
<protein>
    <submittedName>
        <fullName evidence="3">Glycosyl hydrolases family 16</fullName>
    </submittedName>
</protein>
<dbReference type="InterPro" id="IPR013320">
    <property type="entry name" value="ConA-like_dom_sf"/>
</dbReference>
<gene>
    <name evidence="3" type="ORF">TBC1_11134</name>
</gene>
<dbReference type="OrthoDB" id="9809583at2"/>